<organism evidence="1 2">
    <name type="scientific">Ceraceosorus bombacis</name>
    <dbReference type="NCBI Taxonomy" id="401625"/>
    <lineage>
        <taxon>Eukaryota</taxon>
        <taxon>Fungi</taxon>
        <taxon>Dikarya</taxon>
        <taxon>Basidiomycota</taxon>
        <taxon>Ustilaginomycotina</taxon>
        <taxon>Exobasidiomycetes</taxon>
        <taxon>Ceraceosorales</taxon>
        <taxon>Ceraceosoraceae</taxon>
        <taxon>Ceraceosorus</taxon>
    </lineage>
</organism>
<keyword evidence="2" id="KW-1185">Reference proteome</keyword>
<dbReference type="EMBL" id="CCYA01000142">
    <property type="protein sequence ID" value="CEG19329.1"/>
    <property type="molecule type" value="Genomic_DNA"/>
</dbReference>
<name>A0A0P1A4M9_9BASI</name>
<dbReference type="OrthoDB" id="2785945at2759"/>
<accession>A0A0P1A4M9</accession>
<proteinExistence type="predicted"/>
<evidence type="ECO:0000313" key="2">
    <source>
        <dbReference type="Proteomes" id="UP000054845"/>
    </source>
</evidence>
<reference evidence="2" key="1">
    <citation type="submission" date="2014-09" db="EMBL/GenBank/DDBJ databases">
        <authorList>
            <person name="Sharma Rahul"/>
            <person name="Thines Marco"/>
        </authorList>
    </citation>
    <scope>NUCLEOTIDE SEQUENCE [LARGE SCALE GENOMIC DNA]</scope>
</reference>
<dbReference type="Proteomes" id="UP000054845">
    <property type="component" value="Unassembled WGS sequence"/>
</dbReference>
<sequence length="78" mass="8232">MRILDGDVNELGDVGGDPGKGCLSYLTCLHEPEIGLSGARLVRSAELGTLRAGSAGLQGEQPLVDRTKWVREVGKTDP</sequence>
<evidence type="ECO:0000313" key="1">
    <source>
        <dbReference type="EMBL" id="CEG19329.1"/>
    </source>
</evidence>
<protein>
    <submittedName>
        <fullName evidence="1">Uncharacterized protein</fullName>
    </submittedName>
</protein>
<dbReference type="AlphaFoldDB" id="A0A0P1A4M9"/>